<sequence>MKIYSAYILFLFSVFTSTAQEKMVLFFDSNKFDLNSSETSKLNRWILENANSKIVAINGYTDEDGTSGFNDTLAKKRVDFIFNQVKKFVKIREDFKSRSFGENFTQSANKAENRKVSIYYILEKDISREDEILGIKNEIIPKEPKPEIVYPEKLVFENPNGTQSEFKLDRAFMKKVSEAKPGEKLKIENLNFVINTFAVVNESRGKLFELLLVLQKNPQMKIEIHGHLCCMPVDRTDLSTQRAKAIYNFLIQNEIDKSRLSYKGFGSTQPVFPLPEKDEKERAANRRVEILIVQN</sequence>
<protein>
    <submittedName>
        <fullName evidence="4">OmpA family protein</fullName>
    </submittedName>
</protein>
<evidence type="ECO:0000256" key="1">
    <source>
        <dbReference type="PROSITE-ProRule" id="PRU00473"/>
    </source>
</evidence>
<evidence type="ECO:0000313" key="5">
    <source>
        <dbReference type="Proteomes" id="UP001460072"/>
    </source>
</evidence>
<dbReference type="PANTHER" id="PTHR30329:SF21">
    <property type="entry name" value="LIPOPROTEIN YIAD-RELATED"/>
    <property type="match status" value="1"/>
</dbReference>
<evidence type="ECO:0000256" key="2">
    <source>
        <dbReference type="SAM" id="SignalP"/>
    </source>
</evidence>
<gene>
    <name evidence="4" type="ORF">WFZ85_11230</name>
</gene>
<feature type="signal peptide" evidence="2">
    <location>
        <begin position="1"/>
        <end position="19"/>
    </location>
</feature>
<dbReference type="CDD" id="cd07185">
    <property type="entry name" value="OmpA_C-like"/>
    <property type="match status" value="1"/>
</dbReference>
<dbReference type="Gene3D" id="3.30.1330.60">
    <property type="entry name" value="OmpA-like domain"/>
    <property type="match status" value="2"/>
</dbReference>
<keyword evidence="1" id="KW-0472">Membrane</keyword>
<dbReference type="PROSITE" id="PS51123">
    <property type="entry name" value="OMPA_2"/>
    <property type="match status" value="1"/>
</dbReference>
<dbReference type="RefSeq" id="WP_342696385.1">
    <property type="nucleotide sequence ID" value="NZ_JBCGDO010000015.1"/>
</dbReference>
<comment type="caution">
    <text evidence="4">The sequence shown here is derived from an EMBL/GenBank/DDBJ whole genome shotgun (WGS) entry which is preliminary data.</text>
</comment>
<dbReference type="SUPFAM" id="SSF103088">
    <property type="entry name" value="OmpA-like"/>
    <property type="match status" value="2"/>
</dbReference>
<dbReference type="Proteomes" id="UP001460072">
    <property type="component" value="Unassembled WGS sequence"/>
</dbReference>
<reference evidence="4 5" key="1">
    <citation type="submission" date="2024-03" db="EMBL/GenBank/DDBJ databases">
        <title>Two novel species of the genus Flavobacterium exhibiting potentially degradation of complex polysaccharides.</title>
        <authorList>
            <person name="Lian X."/>
        </authorList>
    </citation>
    <scope>NUCLEOTIDE SEQUENCE [LARGE SCALE GENOMIC DNA]</scope>
    <source>
        <strain evidence="5">j3</strain>
    </source>
</reference>
<organism evidence="4 5">
    <name type="scientific">Flavobacterium aureirubrum</name>
    <dbReference type="NCBI Taxonomy" id="3133147"/>
    <lineage>
        <taxon>Bacteria</taxon>
        <taxon>Pseudomonadati</taxon>
        <taxon>Bacteroidota</taxon>
        <taxon>Flavobacteriia</taxon>
        <taxon>Flavobacteriales</taxon>
        <taxon>Flavobacteriaceae</taxon>
        <taxon>Flavobacterium</taxon>
    </lineage>
</organism>
<feature type="chain" id="PRO_5046709941" evidence="2">
    <location>
        <begin position="20"/>
        <end position="295"/>
    </location>
</feature>
<proteinExistence type="predicted"/>
<evidence type="ECO:0000259" key="3">
    <source>
        <dbReference type="PROSITE" id="PS51123"/>
    </source>
</evidence>
<evidence type="ECO:0000313" key="4">
    <source>
        <dbReference type="EMBL" id="MEM0543189.1"/>
    </source>
</evidence>
<dbReference type="InterPro" id="IPR050330">
    <property type="entry name" value="Bact_OuterMem_StrucFunc"/>
</dbReference>
<dbReference type="PANTHER" id="PTHR30329">
    <property type="entry name" value="STATOR ELEMENT OF FLAGELLAR MOTOR COMPLEX"/>
    <property type="match status" value="1"/>
</dbReference>
<dbReference type="EMBL" id="JBCGDO010000015">
    <property type="protein sequence ID" value="MEM0543189.1"/>
    <property type="molecule type" value="Genomic_DNA"/>
</dbReference>
<dbReference type="Pfam" id="PF00691">
    <property type="entry name" value="OmpA"/>
    <property type="match status" value="1"/>
</dbReference>
<keyword evidence="2" id="KW-0732">Signal</keyword>
<dbReference type="InterPro" id="IPR006665">
    <property type="entry name" value="OmpA-like"/>
</dbReference>
<keyword evidence="5" id="KW-1185">Reference proteome</keyword>
<feature type="domain" description="OmpA-like" evidence="3">
    <location>
        <begin position="183"/>
        <end position="295"/>
    </location>
</feature>
<name>A0ABU9N646_9FLAO</name>
<dbReference type="InterPro" id="IPR036737">
    <property type="entry name" value="OmpA-like_sf"/>
</dbReference>
<accession>A0ABU9N646</accession>